<accession>A0ABC8ZMF4</accession>
<dbReference type="SUPFAM" id="SSF52047">
    <property type="entry name" value="RNI-like"/>
    <property type="match status" value="1"/>
</dbReference>
<proteinExistence type="predicted"/>
<dbReference type="Proteomes" id="UP001497457">
    <property type="component" value="Chromosome 19rd"/>
</dbReference>
<name>A0ABC8ZMF4_9POAL</name>
<dbReference type="InterPro" id="IPR055411">
    <property type="entry name" value="LRR_FXL15/At3g58940/PEG3-like"/>
</dbReference>
<reference evidence="4 5" key="2">
    <citation type="submission" date="2024-10" db="EMBL/GenBank/DDBJ databases">
        <authorList>
            <person name="Ryan C."/>
        </authorList>
    </citation>
    <scope>NUCLEOTIDE SEQUENCE [LARGE SCALE GENOMIC DNA]</scope>
</reference>
<dbReference type="EMBL" id="OZ075129">
    <property type="protein sequence ID" value="CAL4964412.1"/>
    <property type="molecule type" value="Genomic_DNA"/>
</dbReference>
<dbReference type="InterPro" id="IPR032675">
    <property type="entry name" value="LRR_dom_sf"/>
</dbReference>
<dbReference type="PANTHER" id="PTHR32141:SF160">
    <property type="entry name" value="F-BOX DOMAIN-CONTAINING PROTEIN"/>
    <property type="match status" value="1"/>
</dbReference>
<evidence type="ECO:0000259" key="3">
    <source>
        <dbReference type="Pfam" id="PF24758"/>
    </source>
</evidence>
<gene>
    <name evidence="4" type="ORF">URODEC1_LOCUS46660</name>
</gene>
<dbReference type="InterPro" id="IPR055302">
    <property type="entry name" value="F-box_dom-containing"/>
</dbReference>
<feature type="domain" description="F-box/LRR-repeat protein 15/At3g58940/PEG3-like LRR" evidence="3">
    <location>
        <begin position="219"/>
        <end position="416"/>
    </location>
</feature>
<protein>
    <recommendedName>
        <fullName evidence="6">FBD domain-containing protein</fullName>
    </recommendedName>
</protein>
<feature type="region of interest" description="Disordered" evidence="1">
    <location>
        <begin position="1"/>
        <end position="38"/>
    </location>
</feature>
<evidence type="ECO:0000313" key="4">
    <source>
        <dbReference type="EMBL" id="CAL4964412.1"/>
    </source>
</evidence>
<reference evidence="5" key="1">
    <citation type="submission" date="2024-06" db="EMBL/GenBank/DDBJ databases">
        <authorList>
            <person name="Ryan C."/>
        </authorList>
    </citation>
    <scope>NUCLEOTIDE SEQUENCE [LARGE SCALE GENOMIC DNA]</scope>
</reference>
<evidence type="ECO:0000313" key="5">
    <source>
        <dbReference type="Proteomes" id="UP001497457"/>
    </source>
</evidence>
<organism evidence="4 5">
    <name type="scientific">Urochloa decumbens</name>
    <dbReference type="NCBI Taxonomy" id="240449"/>
    <lineage>
        <taxon>Eukaryota</taxon>
        <taxon>Viridiplantae</taxon>
        <taxon>Streptophyta</taxon>
        <taxon>Embryophyta</taxon>
        <taxon>Tracheophyta</taxon>
        <taxon>Spermatophyta</taxon>
        <taxon>Magnoliopsida</taxon>
        <taxon>Liliopsida</taxon>
        <taxon>Poales</taxon>
        <taxon>Poaceae</taxon>
        <taxon>PACMAD clade</taxon>
        <taxon>Panicoideae</taxon>
        <taxon>Panicodae</taxon>
        <taxon>Paniceae</taxon>
        <taxon>Melinidinae</taxon>
        <taxon>Urochloa</taxon>
    </lineage>
</organism>
<dbReference type="PANTHER" id="PTHR32141">
    <property type="match status" value="1"/>
</dbReference>
<feature type="domain" description="F-box/LRR-repeat protein 15/At3g58940/PEG3-like LRR" evidence="3">
    <location>
        <begin position="122"/>
        <end position="218"/>
    </location>
</feature>
<dbReference type="InterPro" id="IPR036047">
    <property type="entry name" value="F-box-like_dom_sf"/>
</dbReference>
<sequence length="559" mass="63594">MGVVTRAQSKRLRSQQSGSESDSEEPPPRGGEEEQGPDLINLLPDEILGSIISLLTNMEGARAQILSSRWRPLWRSAPLNLDASGLCGMKEAVVSRILAEHQGIVRRFRVWPFNLDADSATLDSWLRSPVLDNLQELGFSYPFVWPGPLMPHSALRFSSTLRVAKFSGCQFLDDAGHQLHLPNLQHLELGSVIISENSLHTLLAGCPALDKFVFGYIHEPPRRPQLPPSALHFPSTLRIAEFGGCRFPKTMDHQVHFPNLQQLVLESVSISEGSLHAMLSGCPALNNLRLGYSSGFRQFRINSLKLKHVEIYFADRLQELIVENAPCLERLDHCGAYEDNMHISIISAPKLEILGRLTDNFSILQLGTTVFKGLNDVRISTVMRTVKVLALRFYKLRPDVIFNFMKCFPCMEKLYIKTHGDTGYPTQSHKDRNECFEHHLKKLWINYSACKWSDIQFVKFIVLNSRVLESLVLNVEKHKKESSRYVKKERKRLQLSRRASRGAQIEFTSDDCFKEFPSPDPHLVWKLPHWGLLMTVSIISMTFSFSYLGDIEEFPDPCE</sequence>
<dbReference type="InterPro" id="IPR006566">
    <property type="entry name" value="FBD"/>
</dbReference>
<dbReference type="Pfam" id="PF08387">
    <property type="entry name" value="FBD"/>
    <property type="match status" value="1"/>
</dbReference>
<feature type="domain" description="FBD" evidence="2">
    <location>
        <begin position="434"/>
        <end position="473"/>
    </location>
</feature>
<dbReference type="SUPFAM" id="SSF81383">
    <property type="entry name" value="F-box domain"/>
    <property type="match status" value="1"/>
</dbReference>
<dbReference type="AlphaFoldDB" id="A0ABC8ZMF4"/>
<keyword evidence="5" id="KW-1185">Reference proteome</keyword>
<dbReference type="Gene3D" id="3.80.10.10">
    <property type="entry name" value="Ribonuclease Inhibitor"/>
    <property type="match status" value="1"/>
</dbReference>
<evidence type="ECO:0000256" key="1">
    <source>
        <dbReference type="SAM" id="MobiDB-lite"/>
    </source>
</evidence>
<evidence type="ECO:0008006" key="6">
    <source>
        <dbReference type="Google" id="ProtNLM"/>
    </source>
</evidence>
<evidence type="ECO:0000259" key="2">
    <source>
        <dbReference type="Pfam" id="PF08387"/>
    </source>
</evidence>
<dbReference type="Pfam" id="PF24758">
    <property type="entry name" value="LRR_At5g56370"/>
    <property type="match status" value="2"/>
</dbReference>